<dbReference type="InParanoid" id="E2BYD3"/>
<proteinExistence type="predicted"/>
<dbReference type="Proteomes" id="UP000008237">
    <property type="component" value="Unassembled WGS sequence"/>
</dbReference>
<keyword evidence="1" id="KW-0479">Metal-binding</keyword>
<keyword evidence="1" id="KW-0862">Zinc</keyword>
<dbReference type="AlphaFoldDB" id="E2BYD3"/>
<protein>
    <recommendedName>
        <fullName evidence="2">CCHC-type domain-containing protein</fullName>
    </recommendedName>
</protein>
<dbReference type="Gene3D" id="4.10.60.10">
    <property type="entry name" value="Zinc finger, CCHC-type"/>
    <property type="match status" value="1"/>
</dbReference>
<gene>
    <name evidence="3" type="ORF">EAI_06939</name>
</gene>
<feature type="domain" description="CCHC-type" evidence="2">
    <location>
        <begin position="21"/>
        <end position="35"/>
    </location>
</feature>
<dbReference type="PROSITE" id="PS50158">
    <property type="entry name" value="ZF_CCHC"/>
    <property type="match status" value="1"/>
</dbReference>
<name>E2BYD3_HARSA</name>
<dbReference type="EMBL" id="GL451438">
    <property type="protein sequence ID" value="EFN79293.1"/>
    <property type="molecule type" value="Genomic_DNA"/>
</dbReference>
<accession>E2BYD3</accession>
<dbReference type="GO" id="GO:0003676">
    <property type="term" value="F:nucleic acid binding"/>
    <property type="evidence" value="ECO:0007669"/>
    <property type="project" value="InterPro"/>
</dbReference>
<feature type="non-terminal residue" evidence="3">
    <location>
        <position position="51"/>
    </location>
</feature>
<dbReference type="GO" id="GO:0008270">
    <property type="term" value="F:zinc ion binding"/>
    <property type="evidence" value="ECO:0007669"/>
    <property type="project" value="UniProtKB-KW"/>
</dbReference>
<dbReference type="SUPFAM" id="SSF57756">
    <property type="entry name" value="Retrovirus zinc finger-like domains"/>
    <property type="match status" value="1"/>
</dbReference>
<evidence type="ECO:0000256" key="1">
    <source>
        <dbReference type="PROSITE-ProRule" id="PRU00047"/>
    </source>
</evidence>
<dbReference type="InterPro" id="IPR001878">
    <property type="entry name" value="Znf_CCHC"/>
</dbReference>
<dbReference type="InterPro" id="IPR036875">
    <property type="entry name" value="Znf_CCHC_sf"/>
</dbReference>
<sequence>KCLHYGHMAATCQTDNGLAGRCFRCGGAGHVAQGCTADVRCPLCQKEGRDA</sequence>
<keyword evidence="4" id="KW-1185">Reference proteome</keyword>
<feature type="non-terminal residue" evidence="3">
    <location>
        <position position="1"/>
    </location>
</feature>
<organism evidence="4">
    <name type="scientific">Harpegnathos saltator</name>
    <name type="common">Jerdon's jumping ant</name>
    <dbReference type="NCBI Taxonomy" id="610380"/>
    <lineage>
        <taxon>Eukaryota</taxon>
        <taxon>Metazoa</taxon>
        <taxon>Ecdysozoa</taxon>
        <taxon>Arthropoda</taxon>
        <taxon>Hexapoda</taxon>
        <taxon>Insecta</taxon>
        <taxon>Pterygota</taxon>
        <taxon>Neoptera</taxon>
        <taxon>Endopterygota</taxon>
        <taxon>Hymenoptera</taxon>
        <taxon>Apocrita</taxon>
        <taxon>Aculeata</taxon>
        <taxon>Formicoidea</taxon>
        <taxon>Formicidae</taxon>
        <taxon>Ponerinae</taxon>
        <taxon>Ponerini</taxon>
        <taxon>Harpegnathos</taxon>
    </lineage>
</organism>
<evidence type="ECO:0000313" key="4">
    <source>
        <dbReference type="Proteomes" id="UP000008237"/>
    </source>
</evidence>
<keyword evidence="1" id="KW-0863">Zinc-finger</keyword>
<reference evidence="3 4" key="1">
    <citation type="journal article" date="2010" name="Science">
        <title>Genomic comparison of the ants Camponotus floridanus and Harpegnathos saltator.</title>
        <authorList>
            <person name="Bonasio R."/>
            <person name="Zhang G."/>
            <person name="Ye C."/>
            <person name="Mutti N.S."/>
            <person name="Fang X."/>
            <person name="Qin N."/>
            <person name="Donahue G."/>
            <person name="Yang P."/>
            <person name="Li Q."/>
            <person name="Li C."/>
            <person name="Zhang P."/>
            <person name="Huang Z."/>
            <person name="Berger S.L."/>
            <person name="Reinberg D."/>
            <person name="Wang J."/>
            <person name="Liebig J."/>
        </authorList>
    </citation>
    <scope>NUCLEOTIDE SEQUENCE [LARGE SCALE GENOMIC DNA]</scope>
    <source>
        <strain evidence="3 4">R22 G/1</strain>
    </source>
</reference>
<evidence type="ECO:0000313" key="3">
    <source>
        <dbReference type="EMBL" id="EFN79293.1"/>
    </source>
</evidence>
<evidence type="ECO:0000259" key="2">
    <source>
        <dbReference type="PROSITE" id="PS50158"/>
    </source>
</evidence>